<name>A0A401LZR6_9BACE</name>
<reference evidence="1 2" key="1">
    <citation type="submission" date="2018-10" db="EMBL/GenBank/DDBJ databases">
        <title>Draft Genome Sequence of Bacteroides sp. KCTC 15687.</title>
        <authorList>
            <person name="Yu S.Y."/>
            <person name="Kim J.S."/>
            <person name="Oh B.S."/>
            <person name="Park S.H."/>
            <person name="Kang S.W."/>
            <person name="Park J.E."/>
            <person name="Choi S.H."/>
            <person name="Han K.I."/>
            <person name="Lee K.C."/>
            <person name="Eom M.K."/>
            <person name="Suh M.K."/>
            <person name="Lee D.H."/>
            <person name="Yoon H."/>
            <person name="Kim B."/>
            <person name="Yang S.J."/>
            <person name="Lee J.S."/>
            <person name="Lee J.H."/>
        </authorList>
    </citation>
    <scope>NUCLEOTIDE SEQUENCE [LARGE SCALE GENOMIC DNA]</scope>
    <source>
        <strain evidence="1 2">KCTC 15687</strain>
    </source>
</reference>
<accession>A0A401LZR6</accession>
<comment type="caution">
    <text evidence="1">The sequence shown here is derived from an EMBL/GenBank/DDBJ whole genome shotgun (WGS) entry which is preliminary data.</text>
</comment>
<dbReference type="RefSeq" id="WP_125042464.1">
    <property type="nucleotide sequence ID" value="NZ_BHWB01000018.1"/>
</dbReference>
<dbReference type="AlphaFoldDB" id="A0A401LZR6"/>
<sequence length="181" mass="21049">MKITKNVIMNNSITIDLFNKLMGQETLHPLVTLADLSGDRLQEDLWMPCNFYALIYRQGNEDSQMSAQPMLWLVKPGEIFEIPSARHIQSREYTGVLFHPDLLCDTPLEQSIGTYPMRCRCHSVLSERERQTITGCLHEIEKELRHAIDRHSSNIIVAHIELLLNYCTRFCSYEKEKVKQL</sequence>
<protein>
    <recommendedName>
        <fullName evidence="3">Transcriptional regulator</fullName>
    </recommendedName>
</protein>
<organism evidence="1 2">
    <name type="scientific">Bacteroides faecalis</name>
    <dbReference type="NCBI Taxonomy" id="2447885"/>
    <lineage>
        <taxon>Bacteria</taxon>
        <taxon>Pseudomonadati</taxon>
        <taxon>Bacteroidota</taxon>
        <taxon>Bacteroidia</taxon>
        <taxon>Bacteroidales</taxon>
        <taxon>Bacteroidaceae</taxon>
        <taxon>Bacteroides</taxon>
    </lineage>
</organism>
<dbReference type="OrthoDB" id="1045708at2"/>
<evidence type="ECO:0000313" key="1">
    <source>
        <dbReference type="EMBL" id="GCB36998.1"/>
    </source>
</evidence>
<proteinExistence type="predicted"/>
<gene>
    <name evidence="1" type="ORF">KGMB02408_39430</name>
</gene>
<evidence type="ECO:0008006" key="3">
    <source>
        <dbReference type="Google" id="ProtNLM"/>
    </source>
</evidence>
<dbReference type="EMBL" id="BHWB01000018">
    <property type="protein sequence ID" value="GCB36998.1"/>
    <property type="molecule type" value="Genomic_DNA"/>
</dbReference>
<keyword evidence="2" id="KW-1185">Reference proteome</keyword>
<dbReference type="Proteomes" id="UP000288079">
    <property type="component" value="Unassembled WGS sequence"/>
</dbReference>
<evidence type="ECO:0000313" key="2">
    <source>
        <dbReference type="Proteomes" id="UP000288079"/>
    </source>
</evidence>